<dbReference type="EMBL" id="KN823009">
    <property type="protein sequence ID" value="KIO27425.1"/>
    <property type="molecule type" value="Genomic_DNA"/>
</dbReference>
<evidence type="ECO:0000313" key="3">
    <source>
        <dbReference type="Proteomes" id="UP000054248"/>
    </source>
</evidence>
<reference evidence="3" key="2">
    <citation type="submission" date="2015-01" db="EMBL/GenBank/DDBJ databases">
        <title>Evolutionary Origins and Diversification of the Mycorrhizal Mutualists.</title>
        <authorList>
            <consortium name="DOE Joint Genome Institute"/>
            <consortium name="Mycorrhizal Genomics Consortium"/>
            <person name="Kohler A."/>
            <person name="Kuo A."/>
            <person name="Nagy L.G."/>
            <person name="Floudas D."/>
            <person name="Copeland A."/>
            <person name="Barry K.W."/>
            <person name="Cichocki N."/>
            <person name="Veneault-Fourrey C."/>
            <person name="LaButti K."/>
            <person name="Lindquist E.A."/>
            <person name="Lipzen A."/>
            <person name="Lundell T."/>
            <person name="Morin E."/>
            <person name="Murat C."/>
            <person name="Riley R."/>
            <person name="Ohm R."/>
            <person name="Sun H."/>
            <person name="Tunlid A."/>
            <person name="Henrissat B."/>
            <person name="Grigoriev I.V."/>
            <person name="Hibbett D.S."/>
            <person name="Martin F."/>
        </authorList>
    </citation>
    <scope>NUCLEOTIDE SEQUENCE [LARGE SCALE GENOMIC DNA]</scope>
    <source>
        <strain evidence="3">MUT 4182</strain>
    </source>
</reference>
<accession>A0A0C3QAS5</accession>
<proteinExistence type="predicted"/>
<dbReference type="HOGENOM" id="CLU_2623835_0_0_1"/>
<sequence>MSMHHRRNSTRDVLTTGFAPQHPFLTKIRQTVHAAEPATLVAETVKRPARSATSFGLSNSYGETAVDATGNFYELPRG</sequence>
<protein>
    <submittedName>
        <fullName evidence="2">Uncharacterized protein</fullName>
    </submittedName>
</protein>
<organism evidence="2 3">
    <name type="scientific">Tulasnella calospora MUT 4182</name>
    <dbReference type="NCBI Taxonomy" id="1051891"/>
    <lineage>
        <taxon>Eukaryota</taxon>
        <taxon>Fungi</taxon>
        <taxon>Dikarya</taxon>
        <taxon>Basidiomycota</taxon>
        <taxon>Agaricomycotina</taxon>
        <taxon>Agaricomycetes</taxon>
        <taxon>Cantharellales</taxon>
        <taxon>Tulasnellaceae</taxon>
        <taxon>Tulasnella</taxon>
    </lineage>
</organism>
<evidence type="ECO:0000313" key="2">
    <source>
        <dbReference type="EMBL" id="KIO27425.1"/>
    </source>
</evidence>
<keyword evidence="3" id="KW-1185">Reference proteome</keyword>
<name>A0A0C3QAS5_9AGAM</name>
<reference evidence="2 3" key="1">
    <citation type="submission" date="2014-04" db="EMBL/GenBank/DDBJ databases">
        <authorList>
            <consortium name="DOE Joint Genome Institute"/>
            <person name="Kuo A."/>
            <person name="Girlanda M."/>
            <person name="Perotto S."/>
            <person name="Kohler A."/>
            <person name="Nagy L.G."/>
            <person name="Floudas D."/>
            <person name="Copeland A."/>
            <person name="Barry K.W."/>
            <person name="Cichocki N."/>
            <person name="Veneault-Fourrey C."/>
            <person name="LaButti K."/>
            <person name="Lindquist E.A."/>
            <person name="Lipzen A."/>
            <person name="Lundell T."/>
            <person name="Morin E."/>
            <person name="Murat C."/>
            <person name="Sun H."/>
            <person name="Tunlid A."/>
            <person name="Henrissat B."/>
            <person name="Grigoriev I.V."/>
            <person name="Hibbett D.S."/>
            <person name="Martin F."/>
            <person name="Nordberg H.P."/>
            <person name="Cantor M.N."/>
            <person name="Hua S.X."/>
        </authorList>
    </citation>
    <scope>NUCLEOTIDE SEQUENCE [LARGE SCALE GENOMIC DNA]</scope>
    <source>
        <strain evidence="2 3">MUT 4182</strain>
    </source>
</reference>
<gene>
    <name evidence="2" type="ORF">M407DRAFT_243363</name>
</gene>
<evidence type="ECO:0000256" key="1">
    <source>
        <dbReference type="SAM" id="MobiDB-lite"/>
    </source>
</evidence>
<feature type="region of interest" description="Disordered" evidence="1">
    <location>
        <begin position="1"/>
        <end position="20"/>
    </location>
</feature>
<dbReference type="AlphaFoldDB" id="A0A0C3QAS5"/>
<dbReference type="Proteomes" id="UP000054248">
    <property type="component" value="Unassembled WGS sequence"/>
</dbReference>